<dbReference type="KEGG" id="rtg:NCTC13098_03605"/>
<dbReference type="Proteomes" id="UP000274346">
    <property type="component" value="Chromosome"/>
</dbReference>
<dbReference type="AlphaFoldDB" id="A0A3P8IYF6"/>
<organism evidence="2 3">
    <name type="scientific">Raoultella terrigena</name>
    <name type="common">Klebsiella terrigena</name>
    <dbReference type="NCBI Taxonomy" id="577"/>
    <lineage>
        <taxon>Bacteria</taxon>
        <taxon>Pseudomonadati</taxon>
        <taxon>Pseudomonadota</taxon>
        <taxon>Gammaproteobacteria</taxon>
        <taxon>Enterobacterales</taxon>
        <taxon>Enterobacteriaceae</taxon>
        <taxon>Klebsiella/Raoultella group</taxon>
        <taxon>Raoultella</taxon>
    </lineage>
</organism>
<gene>
    <name evidence="2" type="ORF">NCTC13098_03605</name>
</gene>
<protein>
    <submittedName>
        <fullName evidence="2">Uncharacterized protein</fullName>
    </submittedName>
</protein>
<sequence>MFTGIIQGMAKVLSIEEKKPFSHPRHSVARGYAGGARTRELGGE</sequence>
<name>A0A3P8IYF6_RAOTE</name>
<proteinExistence type="predicted"/>
<reference evidence="2 3" key="1">
    <citation type="submission" date="2018-12" db="EMBL/GenBank/DDBJ databases">
        <authorList>
            <consortium name="Pathogen Informatics"/>
        </authorList>
    </citation>
    <scope>NUCLEOTIDE SEQUENCE [LARGE SCALE GENOMIC DNA]</scope>
    <source>
        <strain evidence="2 3">NCTC13098</strain>
    </source>
</reference>
<evidence type="ECO:0000313" key="2">
    <source>
        <dbReference type="EMBL" id="VDR27239.1"/>
    </source>
</evidence>
<dbReference type="EMBL" id="LR131271">
    <property type="protein sequence ID" value="VDR27239.1"/>
    <property type="molecule type" value="Genomic_DNA"/>
</dbReference>
<evidence type="ECO:0000256" key="1">
    <source>
        <dbReference type="SAM" id="MobiDB-lite"/>
    </source>
</evidence>
<accession>A0A3P8IYF6</accession>
<feature type="region of interest" description="Disordered" evidence="1">
    <location>
        <begin position="23"/>
        <end position="44"/>
    </location>
</feature>
<evidence type="ECO:0000313" key="3">
    <source>
        <dbReference type="Proteomes" id="UP000274346"/>
    </source>
</evidence>